<protein>
    <submittedName>
        <fullName evidence="2">Uncharacterized protein</fullName>
    </submittedName>
</protein>
<evidence type="ECO:0000313" key="2">
    <source>
        <dbReference type="EMBL" id="ROH84461.1"/>
    </source>
</evidence>
<proteinExistence type="predicted"/>
<evidence type="ECO:0000256" key="1">
    <source>
        <dbReference type="SAM" id="Phobius"/>
    </source>
</evidence>
<gene>
    <name evidence="2" type="ORF">ED236_11070</name>
</gene>
<dbReference type="GO" id="GO:0035556">
    <property type="term" value="P:intracellular signal transduction"/>
    <property type="evidence" value="ECO:0007669"/>
    <property type="project" value="InterPro"/>
</dbReference>
<dbReference type="Proteomes" id="UP000275137">
    <property type="component" value="Unassembled WGS sequence"/>
</dbReference>
<sequence length="148" mass="16886">MRIQHQVGKLILNIWFVKDIYIHIKDKITFWLAIMLLAGCGANVPVVKMEGMPPDQRREVNKVEIYNQTQLIGRKFKVMNIVEGISCKNKAWDHAATKSDAVFQARYWAQQLGADGIANLQCDHPRGTTTTYNCWESVTCTAEAIKFE</sequence>
<dbReference type="Pfam" id="PF16358">
    <property type="entry name" value="RcsF"/>
    <property type="match status" value="1"/>
</dbReference>
<accession>A0A3N0UW57</accession>
<dbReference type="AlphaFoldDB" id="A0A3N0UW57"/>
<dbReference type="InterPro" id="IPR030852">
    <property type="entry name" value="RcsF"/>
</dbReference>
<dbReference type="RefSeq" id="WP_123238053.1">
    <property type="nucleotide sequence ID" value="NZ_RJVP01000007.1"/>
</dbReference>
<name>A0A3N0UW57_9PROT</name>
<keyword evidence="1" id="KW-0812">Transmembrane</keyword>
<dbReference type="GO" id="GO:0009279">
    <property type="term" value="C:cell outer membrane"/>
    <property type="evidence" value="ECO:0007669"/>
    <property type="project" value="InterPro"/>
</dbReference>
<keyword evidence="1" id="KW-0472">Membrane</keyword>
<organism evidence="2 3">
    <name type="scientific">Pseudomethylobacillus aquaticus</name>
    <dbReference type="NCBI Taxonomy" id="2676064"/>
    <lineage>
        <taxon>Bacteria</taxon>
        <taxon>Pseudomonadati</taxon>
        <taxon>Pseudomonadota</taxon>
        <taxon>Betaproteobacteria</taxon>
        <taxon>Nitrosomonadales</taxon>
        <taxon>Methylophilaceae</taxon>
        <taxon>Pseudomethylobacillus</taxon>
    </lineage>
</organism>
<dbReference type="Gene3D" id="3.30.110.70">
    <property type="entry name" value="Hypothetical protein apc22750. Chain B"/>
    <property type="match status" value="1"/>
</dbReference>
<comment type="caution">
    <text evidence="2">The sequence shown here is derived from an EMBL/GenBank/DDBJ whole genome shotgun (WGS) entry which is preliminary data.</text>
</comment>
<feature type="transmembrane region" description="Helical" evidence="1">
    <location>
        <begin position="28"/>
        <end position="47"/>
    </location>
</feature>
<keyword evidence="1" id="KW-1133">Transmembrane helix</keyword>
<evidence type="ECO:0000313" key="3">
    <source>
        <dbReference type="Proteomes" id="UP000275137"/>
    </source>
</evidence>
<reference evidence="2 3" key="1">
    <citation type="submission" date="2018-10" db="EMBL/GenBank/DDBJ databases">
        <authorList>
            <person name="Chen W.-M."/>
        </authorList>
    </citation>
    <scope>NUCLEOTIDE SEQUENCE [LARGE SCALE GENOMIC DNA]</scope>
    <source>
        <strain evidence="2 3">H-5</strain>
    </source>
</reference>
<dbReference type="EMBL" id="RJVP01000007">
    <property type="protein sequence ID" value="ROH84461.1"/>
    <property type="molecule type" value="Genomic_DNA"/>
</dbReference>
<keyword evidence="3" id="KW-1185">Reference proteome</keyword>